<keyword evidence="8" id="KW-1185">Reference proteome</keyword>
<dbReference type="InterPro" id="IPR002716">
    <property type="entry name" value="PIN_dom"/>
</dbReference>
<reference evidence="7 8" key="1">
    <citation type="journal article" date="2019" name="Emerg. Microbes Infect.">
        <title>Comprehensive subspecies identification of 175 nontuberculous mycobacteria species based on 7547 genomic profiles.</title>
        <authorList>
            <person name="Matsumoto Y."/>
            <person name="Kinjo T."/>
            <person name="Motooka D."/>
            <person name="Nabeya D."/>
            <person name="Jung N."/>
            <person name="Uechi K."/>
            <person name="Horii T."/>
            <person name="Iida T."/>
            <person name="Fujita J."/>
            <person name="Nakamura S."/>
        </authorList>
    </citation>
    <scope>NUCLEOTIDE SEQUENCE [LARGE SCALE GENOMIC DNA]</scope>
    <source>
        <strain evidence="7 8">JCM 18439</strain>
    </source>
</reference>
<comment type="similarity">
    <text evidence="6">Belongs to the PINc/VapC protein family.</text>
</comment>
<dbReference type="Pfam" id="PF01850">
    <property type="entry name" value="PIN"/>
    <property type="match status" value="1"/>
</dbReference>
<dbReference type="GO" id="GO:0004540">
    <property type="term" value="F:RNA nuclease activity"/>
    <property type="evidence" value="ECO:0007669"/>
    <property type="project" value="InterPro"/>
</dbReference>
<keyword evidence="1 6" id="KW-1277">Toxin-antitoxin system</keyword>
<sequence length="132" mass="14159">MNIYLDSSALVKLVIEESDSPAVAQYLADFPQDNRVTAAITRTELLRAVSRRGAAVENARSALTRINFVALTTNLLDTAAALTPPELRTLDAIHLAAALTTPELRAVVTYDRRLADAANRAGVTVASPTQSR</sequence>
<protein>
    <recommendedName>
        <fullName evidence="6">Ribonuclease VapC</fullName>
        <shortName evidence="6">RNase VapC</shortName>
        <ecNumber evidence="6">3.1.-.-</ecNumber>
    </recommendedName>
    <alternativeName>
        <fullName evidence="6">Toxin VapC</fullName>
    </alternativeName>
</protein>
<comment type="function">
    <text evidence="6">Toxic component of a toxin-antitoxin (TA) system. An RNase.</text>
</comment>
<dbReference type="GO" id="GO:0000287">
    <property type="term" value="F:magnesium ion binding"/>
    <property type="evidence" value="ECO:0007669"/>
    <property type="project" value="UniProtKB-UniRule"/>
</dbReference>
<evidence type="ECO:0000256" key="5">
    <source>
        <dbReference type="ARBA" id="ARBA00022842"/>
    </source>
</evidence>
<dbReference type="AlphaFoldDB" id="A0A1X0BN78"/>
<feature type="binding site" evidence="6">
    <location>
        <position position="6"/>
    </location>
    <ligand>
        <name>Mg(2+)</name>
        <dbReference type="ChEBI" id="CHEBI:18420"/>
    </ligand>
</feature>
<dbReference type="SUPFAM" id="SSF88723">
    <property type="entry name" value="PIN domain-like"/>
    <property type="match status" value="1"/>
</dbReference>
<dbReference type="OrthoDB" id="4750219at2"/>
<gene>
    <name evidence="7" type="primary">vapC46</name>
    <name evidence="6" type="synonym">vapC</name>
    <name evidence="7" type="ORF">MCEL_10540</name>
</gene>
<dbReference type="KEGG" id="mcee:MCEL_10540"/>
<dbReference type="EMBL" id="AP022591">
    <property type="protein sequence ID" value="BBY42759.1"/>
    <property type="molecule type" value="Genomic_DNA"/>
</dbReference>
<dbReference type="InterPro" id="IPR029060">
    <property type="entry name" value="PIN-like_dom_sf"/>
</dbReference>
<proteinExistence type="inferred from homology"/>
<keyword evidence="4 6" id="KW-0378">Hydrolase</keyword>
<name>A0A1X0BN78_MYCCF</name>
<dbReference type="STRING" id="1249101.BST21_20490"/>
<evidence type="ECO:0000256" key="4">
    <source>
        <dbReference type="ARBA" id="ARBA00022801"/>
    </source>
</evidence>
<dbReference type="HAMAP" id="MF_00265">
    <property type="entry name" value="VapC_Nob1"/>
    <property type="match status" value="1"/>
</dbReference>
<dbReference type="Proteomes" id="UP000466431">
    <property type="component" value="Chromosome"/>
</dbReference>
<keyword evidence="5 6" id="KW-0460">Magnesium</keyword>
<evidence type="ECO:0000256" key="6">
    <source>
        <dbReference type="HAMAP-Rule" id="MF_00265"/>
    </source>
</evidence>
<dbReference type="RefSeq" id="WP_067223517.1">
    <property type="nucleotide sequence ID" value="NZ_AP022591.1"/>
</dbReference>
<evidence type="ECO:0000313" key="7">
    <source>
        <dbReference type="EMBL" id="BBY42759.1"/>
    </source>
</evidence>
<evidence type="ECO:0000313" key="8">
    <source>
        <dbReference type="Proteomes" id="UP000466431"/>
    </source>
</evidence>
<evidence type="ECO:0000256" key="3">
    <source>
        <dbReference type="ARBA" id="ARBA00022723"/>
    </source>
</evidence>
<dbReference type="GO" id="GO:0090729">
    <property type="term" value="F:toxin activity"/>
    <property type="evidence" value="ECO:0007669"/>
    <property type="project" value="UniProtKB-KW"/>
</dbReference>
<feature type="binding site" evidence="6">
    <location>
        <position position="91"/>
    </location>
    <ligand>
        <name>Mg(2+)</name>
        <dbReference type="ChEBI" id="CHEBI:18420"/>
    </ligand>
</feature>
<accession>A0A1X0BN78</accession>
<dbReference type="InterPro" id="IPR022907">
    <property type="entry name" value="VapC_family"/>
</dbReference>
<keyword evidence="3 6" id="KW-0479">Metal-binding</keyword>
<comment type="cofactor">
    <cofactor evidence="6">
        <name>Mg(2+)</name>
        <dbReference type="ChEBI" id="CHEBI:18420"/>
    </cofactor>
</comment>
<dbReference type="EC" id="3.1.-.-" evidence="6"/>
<evidence type="ECO:0000256" key="2">
    <source>
        <dbReference type="ARBA" id="ARBA00022722"/>
    </source>
</evidence>
<evidence type="ECO:0000256" key="1">
    <source>
        <dbReference type="ARBA" id="ARBA00022649"/>
    </source>
</evidence>
<keyword evidence="6" id="KW-0800">Toxin</keyword>
<dbReference type="GO" id="GO:0016787">
    <property type="term" value="F:hydrolase activity"/>
    <property type="evidence" value="ECO:0007669"/>
    <property type="project" value="UniProtKB-KW"/>
</dbReference>
<keyword evidence="2 6" id="KW-0540">Nuclease</keyword>
<dbReference type="Gene3D" id="3.40.50.1010">
    <property type="entry name" value="5'-nuclease"/>
    <property type="match status" value="1"/>
</dbReference>
<organism evidence="7 8">
    <name type="scientific">Mycolicibacterium celeriflavum</name>
    <name type="common">Mycobacterium celeriflavum</name>
    <dbReference type="NCBI Taxonomy" id="1249101"/>
    <lineage>
        <taxon>Bacteria</taxon>
        <taxon>Bacillati</taxon>
        <taxon>Actinomycetota</taxon>
        <taxon>Actinomycetes</taxon>
        <taxon>Mycobacteriales</taxon>
        <taxon>Mycobacteriaceae</taxon>
        <taxon>Mycolicibacterium</taxon>
    </lineage>
</organism>
<dbReference type="CDD" id="cd09874">
    <property type="entry name" value="PIN_MT3492-like"/>
    <property type="match status" value="1"/>
</dbReference>